<evidence type="ECO:0000256" key="2">
    <source>
        <dbReference type="ARBA" id="ARBA00004123"/>
    </source>
</evidence>
<dbReference type="SMART" id="SM00891">
    <property type="entry name" value="ERCC4"/>
    <property type="match status" value="1"/>
</dbReference>
<dbReference type="InterPro" id="IPR033310">
    <property type="entry name" value="Mms4/EME1/EME2"/>
</dbReference>
<evidence type="ECO:0000313" key="16">
    <source>
        <dbReference type="EMBL" id="KAK2777631.1"/>
    </source>
</evidence>
<keyword evidence="12" id="KW-0539">Nucleus</keyword>
<evidence type="ECO:0000256" key="5">
    <source>
        <dbReference type="ARBA" id="ARBA00022723"/>
    </source>
</evidence>
<proteinExistence type="inferred from homology"/>
<feature type="compositionally biased region" description="Acidic residues" evidence="14">
    <location>
        <begin position="264"/>
        <end position="274"/>
    </location>
</feature>
<name>A0AAD9YTC0_COLKA</name>
<feature type="region of interest" description="Disordered" evidence="14">
    <location>
        <begin position="1"/>
        <end position="34"/>
    </location>
</feature>
<evidence type="ECO:0000256" key="10">
    <source>
        <dbReference type="ARBA" id="ARBA00023172"/>
    </source>
</evidence>
<dbReference type="Proteomes" id="UP001281614">
    <property type="component" value="Unassembled WGS sequence"/>
</dbReference>
<evidence type="ECO:0000256" key="4">
    <source>
        <dbReference type="ARBA" id="ARBA00022722"/>
    </source>
</evidence>
<dbReference type="InterPro" id="IPR047521">
    <property type="entry name" value="XPF_nuclease_EME1_ascomycetes"/>
</dbReference>
<dbReference type="GO" id="GO:0006302">
    <property type="term" value="P:double-strand break repair"/>
    <property type="evidence" value="ECO:0007669"/>
    <property type="project" value="TreeGrafter"/>
</dbReference>
<feature type="compositionally biased region" description="Low complexity" evidence="14">
    <location>
        <begin position="393"/>
        <end position="407"/>
    </location>
</feature>
<feature type="region of interest" description="Disordered" evidence="14">
    <location>
        <begin position="49"/>
        <end position="451"/>
    </location>
</feature>
<feature type="compositionally biased region" description="Basic and acidic residues" evidence="14">
    <location>
        <begin position="299"/>
        <end position="315"/>
    </location>
</feature>
<dbReference type="GO" id="GO:0008821">
    <property type="term" value="F:crossover junction DNA endonuclease activity"/>
    <property type="evidence" value="ECO:0007669"/>
    <property type="project" value="TreeGrafter"/>
</dbReference>
<feature type="compositionally biased region" description="Polar residues" evidence="14">
    <location>
        <begin position="176"/>
        <end position="199"/>
    </location>
</feature>
<feature type="domain" description="ERCC4" evidence="15">
    <location>
        <begin position="471"/>
        <end position="738"/>
    </location>
</feature>
<dbReference type="GO" id="GO:0003677">
    <property type="term" value="F:DNA binding"/>
    <property type="evidence" value="ECO:0007669"/>
    <property type="project" value="InterPro"/>
</dbReference>
<feature type="compositionally biased region" description="Polar residues" evidence="14">
    <location>
        <begin position="288"/>
        <end position="298"/>
    </location>
</feature>
<feature type="compositionally biased region" description="Acidic residues" evidence="14">
    <location>
        <begin position="366"/>
        <end position="376"/>
    </location>
</feature>
<sequence length="785" mass="87040">MPAEVINLLSSPSLGPSPFQSAPQQRPPAQQAVATVAAALDYDDDVFDLTADSPELIPESAAKPAARPEQPKPTYSPRSVSGAKRPREEQPVNDAPVYYMSDDFDTTIDLDSSLPLKKVPESDTRDNKRLRLSPVGGGAGRTFDRSHSATDQPCRPPVKQFDAFRRAQTLDDPIDFSSSPGLPRTTTSNAAAGKISNTIESDDPFASSPPSAQPAPRQQNSNEGAIKAPSPRKERIDYDLTSDDPFASSPRPPPKPPAEPDTILLDDDDDDDDGIFAKPPQRAAASIANPQSPNPTSKSLDKGKQRAESPKRRANWDPISSSAPERHLPSDPFSSPPPRRTFTKSVSEIIDLSDDDEPAPRNVNPDSDDDFPDLDNFDARRLKDRVETKKASYKASSTKSKSTTARATTKKSADDRTRDKEAKAAEREREKERKKQEKEAAKEQKAKEKERAAALAEVNKIRTDKKVSTPEMIADLPSSLPAAVTLQIQTLLKDLDVQHEAWDSPVDNVVKWRRKVASRFNEELGHWEPMPMHIEDDKFALVIVNASEFVTYALGPEGNNLEAHVLKMKRHFPTQQLIYLIEGLTPWMRKNRNVRNRQFASAVRNEEPAESSTSAQSRRRKNQQPQEYIGEDSIEDALLELQVMHDVLIHHTNAAVETAQWVAIFTQHISTVPYRKQREAANAAGAGFCMETGQIRTGEDIKDTYVRMLQEIVRVTAPIAWGIATKFETVPKLVKGLEEDGPLVLENIRKSTNKDGGFSDRAVGKSVSKRVHKVFTGRDEWSTDV</sequence>
<feature type="compositionally biased region" description="Basic and acidic residues" evidence="14">
    <location>
        <begin position="377"/>
        <end position="390"/>
    </location>
</feature>
<dbReference type="GO" id="GO:0046872">
    <property type="term" value="F:metal ion binding"/>
    <property type="evidence" value="ECO:0007669"/>
    <property type="project" value="UniProtKB-KW"/>
</dbReference>
<dbReference type="EMBL" id="VYYT01000017">
    <property type="protein sequence ID" value="KAK2777631.1"/>
    <property type="molecule type" value="Genomic_DNA"/>
</dbReference>
<feature type="compositionally biased region" description="Low complexity" evidence="14">
    <location>
        <begin position="8"/>
        <end position="34"/>
    </location>
</feature>
<comment type="caution">
    <text evidence="16">The sequence shown here is derived from an EMBL/GenBank/DDBJ whole genome shotgun (WGS) entry which is preliminary data.</text>
</comment>
<dbReference type="GO" id="GO:0005634">
    <property type="term" value="C:nucleus"/>
    <property type="evidence" value="ECO:0007669"/>
    <property type="project" value="UniProtKB-SubCell"/>
</dbReference>
<dbReference type="PANTHER" id="PTHR21077">
    <property type="entry name" value="EME1 PROTEIN"/>
    <property type="match status" value="1"/>
</dbReference>
<feature type="compositionally biased region" description="Low complexity" evidence="14">
    <location>
        <begin position="204"/>
        <end position="219"/>
    </location>
</feature>
<dbReference type="GO" id="GO:0048476">
    <property type="term" value="C:Holliday junction resolvase complex"/>
    <property type="evidence" value="ECO:0007669"/>
    <property type="project" value="InterPro"/>
</dbReference>
<dbReference type="InterPro" id="IPR042530">
    <property type="entry name" value="EME1/EME2_C"/>
</dbReference>
<evidence type="ECO:0000259" key="15">
    <source>
        <dbReference type="SMART" id="SM00891"/>
    </source>
</evidence>
<gene>
    <name evidence="16" type="ORF">CKAH01_12014</name>
</gene>
<organism evidence="16 17">
    <name type="scientific">Colletotrichum kahawae</name>
    <name type="common">Coffee berry disease fungus</name>
    <dbReference type="NCBI Taxonomy" id="34407"/>
    <lineage>
        <taxon>Eukaryota</taxon>
        <taxon>Fungi</taxon>
        <taxon>Dikarya</taxon>
        <taxon>Ascomycota</taxon>
        <taxon>Pezizomycotina</taxon>
        <taxon>Sordariomycetes</taxon>
        <taxon>Hypocreomycetidae</taxon>
        <taxon>Glomerellales</taxon>
        <taxon>Glomerellaceae</taxon>
        <taxon>Colletotrichum</taxon>
        <taxon>Colletotrichum gloeosporioides species complex</taxon>
    </lineage>
</organism>
<keyword evidence="11" id="KW-0234">DNA repair</keyword>
<protein>
    <submittedName>
        <fullName evidence="16">Alpha-mannosyltransferase</fullName>
    </submittedName>
</protein>
<dbReference type="PANTHER" id="PTHR21077:SF5">
    <property type="entry name" value="CROSSOVER JUNCTION ENDONUCLEASE MMS4"/>
    <property type="match status" value="1"/>
</dbReference>
<keyword evidence="4" id="KW-0540">Nuclease</keyword>
<feature type="compositionally biased region" description="Pro residues" evidence="14">
    <location>
        <begin position="250"/>
        <end position="259"/>
    </location>
</feature>
<evidence type="ECO:0000256" key="9">
    <source>
        <dbReference type="ARBA" id="ARBA00022842"/>
    </source>
</evidence>
<keyword evidence="13" id="KW-0469">Meiosis</keyword>
<dbReference type="Gene3D" id="1.10.150.670">
    <property type="entry name" value="Crossover junction endonuclease EME1, DNA-binding domain"/>
    <property type="match status" value="1"/>
</dbReference>
<dbReference type="FunFam" id="1.10.150.670:FF:000004">
    <property type="entry name" value="Crossover junction endonuclease EME1"/>
    <property type="match status" value="1"/>
</dbReference>
<comment type="subcellular location">
    <subcellularLocation>
        <location evidence="2">Nucleus</location>
    </subcellularLocation>
</comment>
<dbReference type="Gene3D" id="3.40.50.10130">
    <property type="match status" value="1"/>
</dbReference>
<keyword evidence="7" id="KW-0227">DNA damage</keyword>
<evidence type="ECO:0000256" key="11">
    <source>
        <dbReference type="ARBA" id="ARBA00023204"/>
    </source>
</evidence>
<evidence type="ECO:0000256" key="13">
    <source>
        <dbReference type="ARBA" id="ARBA00023254"/>
    </source>
</evidence>
<dbReference type="AlphaFoldDB" id="A0AAD9YTC0"/>
<keyword evidence="10" id="KW-0233">DNA recombination</keyword>
<dbReference type="CDD" id="cd20085">
    <property type="entry name" value="XPF_nuclease_Mms4"/>
    <property type="match status" value="1"/>
</dbReference>
<evidence type="ECO:0000313" key="17">
    <source>
        <dbReference type="Proteomes" id="UP001281614"/>
    </source>
</evidence>
<feature type="region of interest" description="Disordered" evidence="14">
    <location>
        <begin position="599"/>
        <end position="627"/>
    </location>
</feature>
<dbReference type="GO" id="GO:0031297">
    <property type="term" value="P:replication fork processing"/>
    <property type="evidence" value="ECO:0007669"/>
    <property type="project" value="TreeGrafter"/>
</dbReference>
<keyword evidence="9" id="KW-0460">Magnesium</keyword>
<evidence type="ECO:0000256" key="8">
    <source>
        <dbReference type="ARBA" id="ARBA00022801"/>
    </source>
</evidence>
<reference evidence="16" key="1">
    <citation type="submission" date="2023-02" db="EMBL/GenBank/DDBJ databases">
        <title>Colletotrichum kahawae CIFC_Que2 genome sequencing and assembly.</title>
        <authorList>
            <person name="Baroncelli R."/>
        </authorList>
    </citation>
    <scope>NUCLEOTIDE SEQUENCE</scope>
    <source>
        <strain evidence="16">CIFC_Que2</strain>
    </source>
</reference>
<accession>A0AAD9YTC0</accession>
<comment type="cofactor">
    <cofactor evidence="1">
        <name>Mg(2+)</name>
        <dbReference type="ChEBI" id="CHEBI:18420"/>
    </cofactor>
</comment>
<feature type="compositionally biased region" description="Basic and acidic residues" evidence="14">
    <location>
        <begin position="411"/>
        <end position="451"/>
    </location>
</feature>
<keyword evidence="6" id="KW-0255">Endonuclease</keyword>
<evidence type="ECO:0000256" key="6">
    <source>
        <dbReference type="ARBA" id="ARBA00022759"/>
    </source>
</evidence>
<dbReference type="InterPro" id="IPR006166">
    <property type="entry name" value="ERCC4_domain"/>
</dbReference>
<keyword evidence="8" id="KW-0378">Hydrolase</keyword>
<comment type="similarity">
    <text evidence="3">Belongs to the EME1/MMS4 family.</text>
</comment>
<dbReference type="Pfam" id="PF02732">
    <property type="entry name" value="ERCC4"/>
    <property type="match status" value="1"/>
</dbReference>
<evidence type="ECO:0000256" key="3">
    <source>
        <dbReference type="ARBA" id="ARBA00005313"/>
    </source>
</evidence>
<keyword evidence="17" id="KW-1185">Reference proteome</keyword>
<dbReference type="GO" id="GO:0031573">
    <property type="term" value="P:mitotic intra-S DNA damage checkpoint signaling"/>
    <property type="evidence" value="ECO:0007669"/>
    <property type="project" value="TreeGrafter"/>
</dbReference>
<evidence type="ECO:0000256" key="14">
    <source>
        <dbReference type="SAM" id="MobiDB-lite"/>
    </source>
</evidence>
<evidence type="ECO:0000256" key="7">
    <source>
        <dbReference type="ARBA" id="ARBA00022763"/>
    </source>
</evidence>
<evidence type="ECO:0000256" key="1">
    <source>
        <dbReference type="ARBA" id="ARBA00001946"/>
    </source>
</evidence>
<feature type="compositionally biased region" description="Basic and acidic residues" evidence="14">
    <location>
        <begin position="118"/>
        <end position="129"/>
    </location>
</feature>
<keyword evidence="5" id="KW-0479">Metal-binding</keyword>
<evidence type="ECO:0000256" key="12">
    <source>
        <dbReference type="ARBA" id="ARBA00023242"/>
    </source>
</evidence>
<dbReference type="GO" id="GO:0000712">
    <property type="term" value="P:resolution of meiotic recombination intermediates"/>
    <property type="evidence" value="ECO:0007669"/>
    <property type="project" value="TreeGrafter"/>
</dbReference>